<comment type="cofactor">
    <cofactor evidence="12">
        <name>[4Fe-4S] cluster</name>
        <dbReference type="ChEBI" id="CHEBI:49883"/>
    </cofactor>
    <text evidence="12">Binds 2 [4Fe-4S] clusters. Binds 1 [4Fe-4S] cluster coordinated with 3 cysteines and an exchangeable S-adenosyl-L-methionine and 1 [4Fe-4S] cluster coordinated with 3 cysteines and the GTP-derived substrate.</text>
</comment>
<accession>A0ABW2L857</accession>
<dbReference type="Gene3D" id="3.20.20.70">
    <property type="entry name" value="Aldolase class I"/>
    <property type="match status" value="1"/>
</dbReference>
<feature type="binding site" evidence="12">
    <location>
        <position position="28"/>
    </location>
    <ligand>
        <name>S-adenosyl-L-methionine</name>
        <dbReference type="ChEBI" id="CHEBI:59789"/>
    </ligand>
</feature>
<dbReference type="InterPro" id="IPR013483">
    <property type="entry name" value="MoaA"/>
</dbReference>
<feature type="binding site" evidence="12">
    <location>
        <position position="100"/>
    </location>
    <ligand>
        <name>GTP</name>
        <dbReference type="ChEBI" id="CHEBI:37565"/>
    </ligand>
</feature>
<feature type="binding site" evidence="12">
    <location>
        <position position="266"/>
    </location>
    <ligand>
        <name>[4Fe-4S] cluster</name>
        <dbReference type="ChEBI" id="CHEBI:49883"/>
        <label>2</label>
        <note>4Fe-4S-substrate</note>
    </ligand>
</feature>
<evidence type="ECO:0000256" key="11">
    <source>
        <dbReference type="ARBA" id="ARBA00048697"/>
    </source>
</evidence>
<keyword evidence="8 12" id="KW-0342">GTP-binding</keyword>
<feature type="binding site" evidence="12">
    <location>
        <position position="22"/>
    </location>
    <ligand>
        <name>[4Fe-4S] cluster</name>
        <dbReference type="ChEBI" id="CHEBI:49883"/>
        <label>1</label>
        <note>4Fe-4S-S-AdoMet</note>
    </ligand>
</feature>
<dbReference type="InterPro" id="IPR058240">
    <property type="entry name" value="rSAM_sf"/>
</dbReference>
<dbReference type="SFLD" id="SFLDG01386">
    <property type="entry name" value="main_SPASM_domain-containing"/>
    <property type="match status" value="1"/>
</dbReference>
<evidence type="ECO:0000256" key="9">
    <source>
        <dbReference type="ARBA" id="ARBA00023150"/>
    </source>
</evidence>
<comment type="caution">
    <text evidence="15">The sequence shown here is derived from an EMBL/GenBank/DDBJ whole genome shotgun (WGS) entry which is preliminary data.</text>
</comment>
<dbReference type="InterPro" id="IPR040064">
    <property type="entry name" value="MoaA-like"/>
</dbReference>
<dbReference type="PANTHER" id="PTHR22960">
    <property type="entry name" value="MOLYBDOPTERIN COFACTOR SYNTHESIS PROTEIN A"/>
    <property type="match status" value="1"/>
</dbReference>
<dbReference type="Proteomes" id="UP001596472">
    <property type="component" value="Unassembled WGS sequence"/>
</dbReference>
<evidence type="ECO:0000256" key="2">
    <source>
        <dbReference type="ARBA" id="ARBA00022485"/>
    </source>
</evidence>
<feature type="binding site" evidence="12">
    <location>
        <position position="15"/>
    </location>
    <ligand>
        <name>GTP</name>
        <dbReference type="ChEBI" id="CHEBI:37565"/>
    </ligand>
</feature>
<feature type="binding site" evidence="12">
    <location>
        <position position="195"/>
    </location>
    <ligand>
        <name>S-adenosyl-L-methionine</name>
        <dbReference type="ChEBI" id="CHEBI:59789"/>
    </ligand>
</feature>
<dbReference type="HAMAP" id="MF_01225_B">
    <property type="entry name" value="MoaA_B"/>
    <property type="match status" value="1"/>
</dbReference>
<evidence type="ECO:0000256" key="7">
    <source>
        <dbReference type="ARBA" id="ARBA00023014"/>
    </source>
</evidence>
<dbReference type="InterPro" id="IPR006638">
    <property type="entry name" value="Elp3/MiaA/NifB-like_rSAM"/>
</dbReference>
<keyword evidence="2 12" id="KW-0004">4Fe-4S</keyword>
<dbReference type="SUPFAM" id="SSF102114">
    <property type="entry name" value="Radical SAM enzymes"/>
    <property type="match status" value="1"/>
</dbReference>
<keyword evidence="5 12" id="KW-0547">Nucleotide-binding</keyword>
<feature type="region of interest" description="Disordered" evidence="13">
    <location>
        <begin position="317"/>
        <end position="336"/>
    </location>
</feature>
<feature type="binding site" evidence="12">
    <location>
        <position position="263"/>
    </location>
    <ligand>
        <name>[4Fe-4S] cluster</name>
        <dbReference type="ChEBI" id="CHEBI:49883"/>
        <label>2</label>
        <note>4Fe-4S-substrate</note>
    </ligand>
</feature>
<dbReference type="PROSITE" id="PS01305">
    <property type="entry name" value="MOAA_NIFB_PQQE"/>
    <property type="match status" value="1"/>
</dbReference>
<dbReference type="InterPro" id="IPR010505">
    <property type="entry name" value="MoaA_twitch"/>
</dbReference>
<feature type="binding site" evidence="12">
    <location>
        <position position="73"/>
    </location>
    <ligand>
        <name>S-adenosyl-L-methionine</name>
        <dbReference type="ChEBI" id="CHEBI:59789"/>
    </ligand>
</feature>
<comment type="similarity">
    <text evidence="12">Belongs to the radical SAM superfamily. MoaA family.</text>
</comment>
<feature type="binding site" evidence="12">
    <location>
        <position position="161"/>
    </location>
    <ligand>
        <name>GTP</name>
        <dbReference type="ChEBI" id="CHEBI:37565"/>
    </ligand>
</feature>
<keyword evidence="16" id="KW-1185">Reference proteome</keyword>
<dbReference type="EC" id="4.1.99.22" evidence="1 12"/>
<dbReference type="CDD" id="cd21117">
    <property type="entry name" value="Twitch_MoaA"/>
    <property type="match status" value="1"/>
</dbReference>
<evidence type="ECO:0000256" key="6">
    <source>
        <dbReference type="ARBA" id="ARBA00023004"/>
    </source>
</evidence>
<evidence type="ECO:0000313" key="15">
    <source>
        <dbReference type="EMBL" id="MFC7338562.1"/>
    </source>
</evidence>
<keyword evidence="3 12" id="KW-0949">S-adenosyl-L-methionine</keyword>
<dbReference type="PROSITE" id="PS51918">
    <property type="entry name" value="RADICAL_SAM"/>
    <property type="match status" value="1"/>
</dbReference>
<evidence type="ECO:0000259" key="14">
    <source>
        <dbReference type="PROSITE" id="PS51918"/>
    </source>
</evidence>
<comment type="pathway">
    <text evidence="12">Cofactor biosynthesis; molybdopterin biosynthesis.</text>
</comment>
<evidence type="ECO:0000256" key="1">
    <source>
        <dbReference type="ARBA" id="ARBA00012167"/>
    </source>
</evidence>
<sequence>MKPTDQFQRPLRDLRISVTDRCNFRCRYCMPAEVFGPNYAFLPRSEILSFEEIERLARALVPLGVSKLRLTGGEPLLRRGLDDLIGMLATIDGIDDIALTTNGTLLAHHAEALALAGLNRVTVSLDALDPAVFAAMNGVGAKIERVLAGIRAAQTFGLPVKVNAVVQRGVNEQEILPLARWAREHQITLRFIEFMDVGESNAWQMEQVVSAAEILSTLETEFPLRPLPPTHPGETAKRWQHADSSADSSVEIGIIASVTQPFCRACSRLRLSAEGKLFTCLFAATGHDIRPLLRRQESDLALQQDIAALWSARNDRYSEERGQSDRPKAEMSYLGG</sequence>
<evidence type="ECO:0000256" key="13">
    <source>
        <dbReference type="SAM" id="MobiDB-lite"/>
    </source>
</evidence>
<feature type="binding site" evidence="12">
    <location>
        <begin position="268"/>
        <end position="270"/>
    </location>
    <ligand>
        <name>GTP</name>
        <dbReference type="ChEBI" id="CHEBI:37565"/>
    </ligand>
</feature>
<dbReference type="GO" id="GO:0061798">
    <property type="term" value="F:GTP 3',8'-cyclase activity"/>
    <property type="evidence" value="ECO:0007669"/>
    <property type="project" value="UniProtKB-EC"/>
</dbReference>
<dbReference type="Pfam" id="PF04055">
    <property type="entry name" value="Radical_SAM"/>
    <property type="match status" value="1"/>
</dbReference>
<dbReference type="NCBIfam" id="TIGR02666">
    <property type="entry name" value="moaA"/>
    <property type="match status" value="1"/>
</dbReference>
<reference evidence="16" key="1">
    <citation type="journal article" date="2019" name="Int. J. Syst. Evol. Microbiol.">
        <title>The Global Catalogue of Microorganisms (GCM) 10K type strain sequencing project: providing services to taxonomists for standard genome sequencing and annotation.</title>
        <authorList>
            <consortium name="The Broad Institute Genomics Platform"/>
            <consortium name="The Broad Institute Genome Sequencing Center for Infectious Disease"/>
            <person name="Wu L."/>
            <person name="Ma J."/>
        </authorList>
    </citation>
    <scope>NUCLEOTIDE SEQUENCE [LARGE SCALE GENOMIC DNA]</scope>
    <source>
        <strain evidence="16">CGMCC 4.1467</strain>
    </source>
</reference>
<dbReference type="InterPro" id="IPR050105">
    <property type="entry name" value="MoCo_biosynth_MoaA/MoaC"/>
</dbReference>
<proteinExistence type="inferred from homology"/>
<keyword evidence="9 12" id="KW-0501">Molybdenum cofactor biosynthesis</keyword>
<dbReference type="InterPro" id="IPR013785">
    <property type="entry name" value="Aldolase_TIM"/>
</dbReference>
<name>A0ABW2L857_9BACT</name>
<dbReference type="CDD" id="cd01335">
    <property type="entry name" value="Radical_SAM"/>
    <property type="match status" value="1"/>
</dbReference>
<keyword evidence="10 12" id="KW-0456">Lyase</keyword>
<dbReference type="SFLD" id="SFLDS00029">
    <property type="entry name" value="Radical_SAM"/>
    <property type="match status" value="1"/>
</dbReference>
<feature type="binding site" evidence="12">
    <location>
        <position position="124"/>
    </location>
    <ligand>
        <name>S-adenosyl-L-methionine</name>
        <dbReference type="ChEBI" id="CHEBI:59789"/>
    </ligand>
</feature>
<comment type="catalytic activity">
    <reaction evidence="11 12">
        <text>GTP + AH2 + S-adenosyl-L-methionine = (8S)-3',8-cyclo-7,8-dihydroguanosine 5'-triphosphate + 5'-deoxyadenosine + L-methionine + A + H(+)</text>
        <dbReference type="Rhea" id="RHEA:49576"/>
        <dbReference type="ChEBI" id="CHEBI:13193"/>
        <dbReference type="ChEBI" id="CHEBI:15378"/>
        <dbReference type="ChEBI" id="CHEBI:17319"/>
        <dbReference type="ChEBI" id="CHEBI:17499"/>
        <dbReference type="ChEBI" id="CHEBI:37565"/>
        <dbReference type="ChEBI" id="CHEBI:57844"/>
        <dbReference type="ChEBI" id="CHEBI:59789"/>
        <dbReference type="ChEBI" id="CHEBI:131766"/>
        <dbReference type="EC" id="4.1.99.22"/>
    </reaction>
</comment>
<keyword evidence="6 12" id="KW-0408">Iron</keyword>
<comment type="subunit">
    <text evidence="12">Monomer and homodimer.</text>
</comment>
<dbReference type="EMBL" id="JBHTBS010000008">
    <property type="protein sequence ID" value="MFC7338562.1"/>
    <property type="molecule type" value="Genomic_DNA"/>
</dbReference>
<feature type="compositionally biased region" description="Basic and acidic residues" evidence="13">
    <location>
        <begin position="317"/>
        <end position="329"/>
    </location>
</feature>
<dbReference type="SFLD" id="SFLDG01067">
    <property type="entry name" value="SPASM/twitch_domain_containing"/>
    <property type="match status" value="1"/>
</dbReference>
<feature type="binding site" evidence="12">
    <location>
        <position position="280"/>
    </location>
    <ligand>
        <name>[4Fe-4S] cluster</name>
        <dbReference type="ChEBI" id="CHEBI:49883"/>
        <label>2</label>
        <note>4Fe-4S-substrate</note>
    </ligand>
</feature>
<dbReference type="InterPro" id="IPR000385">
    <property type="entry name" value="MoaA_NifB_PqqE_Fe-S-bd_CS"/>
</dbReference>
<dbReference type="PANTHER" id="PTHR22960:SF0">
    <property type="entry name" value="MOLYBDENUM COFACTOR BIOSYNTHESIS PROTEIN 1"/>
    <property type="match status" value="1"/>
</dbReference>
<dbReference type="Pfam" id="PF06463">
    <property type="entry name" value="Mob_synth_C"/>
    <property type="match status" value="1"/>
</dbReference>
<feature type="binding site" evidence="12">
    <location>
        <position position="29"/>
    </location>
    <ligand>
        <name>[4Fe-4S] cluster</name>
        <dbReference type="ChEBI" id="CHEBI:49883"/>
        <label>1</label>
        <note>4Fe-4S-S-AdoMet</note>
    </ligand>
</feature>
<protein>
    <recommendedName>
        <fullName evidence="1 12">GTP 3',8-cyclase</fullName>
        <ecNumber evidence="1 12">4.1.99.22</ecNumber>
    </recommendedName>
    <alternativeName>
        <fullName evidence="12">Molybdenum cofactor biosynthesis protein A</fullName>
    </alternativeName>
</protein>
<keyword evidence="4 12" id="KW-0479">Metal-binding</keyword>
<evidence type="ECO:0000256" key="8">
    <source>
        <dbReference type="ARBA" id="ARBA00023134"/>
    </source>
</evidence>
<evidence type="ECO:0000256" key="4">
    <source>
        <dbReference type="ARBA" id="ARBA00022723"/>
    </source>
</evidence>
<evidence type="ECO:0000256" key="10">
    <source>
        <dbReference type="ARBA" id="ARBA00023239"/>
    </source>
</evidence>
<evidence type="ECO:0000256" key="5">
    <source>
        <dbReference type="ARBA" id="ARBA00022741"/>
    </source>
</evidence>
<feature type="binding site" evidence="12">
    <location>
        <position position="26"/>
    </location>
    <ligand>
        <name>[4Fe-4S] cluster</name>
        <dbReference type="ChEBI" id="CHEBI:49883"/>
        <label>1</label>
        <note>4Fe-4S-S-AdoMet</note>
    </ligand>
</feature>
<feature type="binding site" evidence="12">
    <location>
        <position position="69"/>
    </location>
    <ligand>
        <name>GTP</name>
        <dbReference type="ChEBI" id="CHEBI:37565"/>
    </ligand>
</feature>
<feature type="domain" description="Radical SAM core" evidence="14">
    <location>
        <begin position="6"/>
        <end position="225"/>
    </location>
</feature>
<dbReference type="SMART" id="SM00729">
    <property type="entry name" value="Elp3"/>
    <property type="match status" value="1"/>
</dbReference>
<keyword evidence="7 12" id="KW-0411">Iron-sulfur</keyword>
<comment type="function">
    <text evidence="12">Catalyzes the cyclization of GTP to (8S)-3',8-cyclo-7,8-dihydroguanosine 5'-triphosphate.</text>
</comment>
<organism evidence="15 16">
    <name type="scientific">Haloferula chungangensis</name>
    <dbReference type="NCBI Taxonomy" id="1048331"/>
    <lineage>
        <taxon>Bacteria</taxon>
        <taxon>Pseudomonadati</taxon>
        <taxon>Verrucomicrobiota</taxon>
        <taxon>Verrucomicrobiia</taxon>
        <taxon>Verrucomicrobiales</taxon>
        <taxon>Verrucomicrobiaceae</taxon>
        <taxon>Haloferula</taxon>
    </lineage>
</organism>
<dbReference type="RefSeq" id="WP_379714011.1">
    <property type="nucleotide sequence ID" value="NZ_JBHTBS010000008.1"/>
</dbReference>
<evidence type="ECO:0000313" key="16">
    <source>
        <dbReference type="Proteomes" id="UP001596472"/>
    </source>
</evidence>
<dbReference type="InterPro" id="IPR007197">
    <property type="entry name" value="rSAM"/>
</dbReference>
<dbReference type="SFLD" id="SFLDG01383">
    <property type="entry name" value="cyclic_pyranopterin_phosphate"/>
    <property type="match status" value="1"/>
</dbReference>
<evidence type="ECO:0000256" key="12">
    <source>
        <dbReference type="HAMAP-Rule" id="MF_01225"/>
    </source>
</evidence>
<evidence type="ECO:0000256" key="3">
    <source>
        <dbReference type="ARBA" id="ARBA00022691"/>
    </source>
</evidence>
<gene>
    <name evidence="12 15" type="primary">moaA</name>
    <name evidence="15" type="ORF">ACFQY0_15310</name>
</gene>